<accession>A0A371WXW3</accession>
<sequence length="68" mass="7287">MAIWFGFDANSPIERFVADAANADGMFGIRFVSRERGAEPDRSQDQALHCMAEGSDIGCHNHFAGGAG</sequence>
<proteinExistence type="predicted"/>
<dbReference type="Proteomes" id="UP000264310">
    <property type="component" value="Unassembled WGS sequence"/>
</dbReference>
<dbReference type="AlphaFoldDB" id="A0A371WXW3"/>
<comment type="caution">
    <text evidence="1">The sequence shown here is derived from an EMBL/GenBank/DDBJ whole genome shotgun (WGS) entry which is preliminary data.</text>
</comment>
<reference evidence="1 2" key="1">
    <citation type="submission" date="2018-08" db="EMBL/GenBank/DDBJ databases">
        <title>Fulvimarina sp. 85, whole genome shotgun sequence.</title>
        <authorList>
            <person name="Tuo L."/>
        </authorList>
    </citation>
    <scope>NUCLEOTIDE SEQUENCE [LARGE SCALE GENOMIC DNA]</scope>
    <source>
        <strain evidence="1 2">85</strain>
    </source>
</reference>
<gene>
    <name evidence="1" type="ORF">DYI37_19310</name>
</gene>
<protein>
    <submittedName>
        <fullName evidence="1">Uncharacterized protein</fullName>
    </submittedName>
</protein>
<evidence type="ECO:0000313" key="1">
    <source>
        <dbReference type="EMBL" id="RFC61835.1"/>
    </source>
</evidence>
<keyword evidence="2" id="KW-1185">Reference proteome</keyword>
<evidence type="ECO:0000313" key="2">
    <source>
        <dbReference type="Proteomes" id="UP000264310"/>
    </source>
</evidence>
<dbReference type="EMBL" id="QURL01000014">
    <property type="protein sequence ID" value="RFC61835.1"/>
    <property type="molecule type" value="Genomic_DNA"/>
</dbReference>
<organism evidence="1 2">
    <name type="scientific">Fulvimarina endophytica</name>
    <dbReference type="NCBI Taxonomy" id="2293836"/>
    <lineage>
        <taxon>Bacteria</taxon>
        <taxon>Pseudomonadati</taxon>
        <taxon>Pseudomonadota</taxon>
        <taxon>Alphaproteobacteria</taxon>
        <taxon>Hyphomicrobiales</taxon>
        <taxon>Aurantimonadaceae</taxon>
        <taxon>Fulvimarina</taxon>
    </lineage>
</organism>
<name>A0A371WXW3_9HYPH</name>